<dbReference type="SUPFAM" id="SSF102405">
    <property type="entry name" value="MCP/YpsA-like"/>
    <property type="match status" value="1"/>
</dbReference>
<dbReference type="Gene3D" id="3.40.50.450">
    <property type="match status" value="1"/>
</dbReference>
<name>A0A919R3X6_9ACTN</name>
<evidence type="ECO:0008006" key="3">
    <source>
        <dbReference type="Google" id="ProtNLM"/>
    </source>
</evidence>
<dbReference type="EMBL" id="BOOU01000054">
    <property type="protein sequence ID" value="GII79114.1"/>
    <property type="molecule type" value="Genomic_DNA"/>
</dbReference>
<evidence type="ECO:0000313" key="1">
    <source>
        <dbReference type="EMBL" id="GII79114.1"/>
    </source>
</evidence>
<dbReference type="AlphaFoldDB" id="A0A919R3X6"/>
<accession>A0A919R3X6</accession>
<proteinExistence type="predicted"/>
<keyword evidence="2" id="KW-1185">Reference proteome</keyword>
<reference evidence="1" key="1">
    <citation type="submission" date="2021-01" db="EMBL/GenBank/DDBJ databases">
        <title>Whole genome shotgun sequence of Sphaerisporangium rufum NBRC 109079.</title>
        <authorList>
            <person name="Komaki H."/>
            <person name="Tamura T."/>
        </authorList>
    </citation>
    <scope>NUCLEOTIDE SEQUENCE</scope>
    <source>
        <strain evidence="1">NBRC 109079</strain>
    </source>
</reference>
<dbReference type="Proteomes" id="UP000655287">
    <property type="component" value="Unassembled WGS sequence"/>
</dbReference>
<sequence>MPRAVTITGTRSTDHRPLGEYQALFREWLFPFAASGVRFYVGGARGIDSLSLLWLAAETEAELVVVVPGTLAGQPDDARQAVAVVRRQGRLEELIELDHPDHPSTEAYFHRNRWMVDRSEFVIGFPRSGSEGGGTWYTIGHAERQGKARLILPV</sequence>
<evidence type="ECO:0000313" key="2">
    <source>
        <dbReference type="Proteomes" id="UP000655287"/>
    </source>
</evidence>
<organism evidence="1 2">
    <name type="scientific">Sphaerisporangium rufum</name>
    <dbReference type="NCBI Taxonomy" id="1381558"/>
    <lineage>
        <taxon>Bacteria</taxon>
        <taxon>Bacillati</taxon>
        <taxon>Actinomycetota</taxon>
        <taxon>Actinomycetes</taxon>
        <taxon>Streptosporangiales</taxon>
        <taxon>Streptosporangiaceae</taxon>
        <taxon>Sphaerisporangium</taxon>
    </lineage>
</organism>
<gene>
    <name evidence="1" type="ORF">Sru01_40960</name>
</gene>
<comment type="caution">
    <text evidence="1">The sequence shown here is derived from an EMBL/GenBank/DDBJ whole genome shotgun (WGS) entry which is preliminary data.</text>
</comment>
<protein>
    <recommendedName>
        <fullName evidence="3">DNA recombination-mediator protein A</fullName>
    </recommendedName>
</protein>